<protein>
    <submittedName>
        <fullName evidence="1">Class F sortase</fullName>
    </submittedName>
</protein>
<evidence type="ECO:0000313" key="2">
    <source>
        <dbReference type="Proteomes" id="UP000683575"/>
    </source>
</evidence>
<gene>
    <name evidence="1" type="ORF">KRR39_14525</name>
</gene>
<dbReference type="Pfam" id="PF04203">
    <property type="entry name" value="Sortase"/>
    <property type="match status" value="1"/>
</dbReference>
<keyword evidence="2" id="KW-1185">Reference proteome</keyword>
<dbReference type="AlphaFoldDB" id="A0A975T317"/>
<dbReference type="EMBL" id="CP077062">
    <property type="protein sequence ID" value="QWZ10591.1"/>
    <property type="molecule type" value="Genomic_DNA"/>
</dbReference>
<organism evidence="1 2">
    <name type="scientific">Nocardioides panacis</name>
    <dbReference type="NCBI Taxonomy" id="2849501"/>
    <lineage>
        <taxon>Bacteria</taxon>
        <taxon>Bacillati</taxon>
        <taxon>Actinomycetota</taxon>
        <taxon>Actinomycetes</taxon>
        <taxon>Propionibacteriales</taxon>
        <taxon>Nocardioidaceae</taxon>
        <taxon>Nocardioides</taxon>
    </lineage>
</organism>
<dbReference type="KEGG" id="nps:KRR39_14525"/>
<name>A0A975T317_9ACTN</name>
<dbReference type="InterPro" id="IPR042001">
    <property type="entry name" value="Sortase_F"/>
</dbReference>
<dbReference type="InterPro" id="IPR005754">
    <property type="entry name" value="Sortase"/>
</dbReference>
<sequence>MPVQVSSDAVLDPPRDYRQVGWWDRSAEPGADSGQTVITGHTVHTGGGSMDHVGRLHAGQKVDVVTRAGTMRYAVSDVRVLSQAALARSAPRLFGQGRGAGRLVLVSCTDWNGGSYDSNVVVLARPLGVPQPSARRGARSS</sequence>
<dbReference type="Proteomes" id="UP000683575">
    <property type="component" value="Chromosome"/>
</dbReference>
<evidence type="ECO:0000313" key="1">
    <source>
        <dbReference type="EMBL" id="QWZ10591.1"/>
    </source>
</evidence>
<dbReference type="CDD" id="cd05829">
    <property type="entry name" value="Sortase_F"/>
    <property type="match status" value="1"/>
</dbReference>
<reference evidence="1" key="1">
    <citation type="submission" date="2021-06" db="EMBL/GenBank/DDBJ databases">
        <title>Complete genome sequence of Nocardioides sp. G188.</title>
        <authorList>
            <person name="Im W.-T."/>
        </authorList>
    </citation>
    <scope>NUCLEOTIDE SEQUENCE</scope>
    <source>
        <strain evidence="1">G188</strain>
    </source>
</reference>
<proteinExistence type="predicted"/>
<accession>A0A975T317</accession>